<reference evidence="12" key="1">
    <citation type="submission" date="2021-02" db="EMBL/GenBank/DDBJ databases">
        <title>Skermanella TT6 skin isolate.</title>
        <authorList>
            <person name="Lee K."/>
            <person name="Ganzorig M."/>
        </authorList>
    </citation>
    <scope>NUCLEOTIDE SEQUENCE</scope>
    <source>
        <strain evidence="12">TT6</strain>
    </source>
</reference>
<evidence type="ECO:0000256" key="7">
    <source>
        <dbReference type="ARBA" id="ARBA00023277"/>
    </source>
</evidence>
<dbReference type="NCBIfam" id="TIGR00217">
    <property type="entry name" value="malQ"/>
    <property type="match status" value="1"/>
</dbReference>
<gene>
    <name evidence="12" type="primary">malQ</name>
    <name evidence="12" type="ORF">IGS68_14375</name>
</gene>
<evidence type="ECO:0000313" key="13">
    <source>
        <dbReference type="Proteomes" id="UP000595197"/>
    </source>
</evidence>
<keyword evidence="6 10" id="KW-0808">Transferase</keyword>
<proteinExistence type="inferred from homology"/>
<protein>
    <recommendedName>
        <fullName evidence="4 10">4-alpha-glucanotransferase</fullName>
        <ecNumber evidence="3 10">2.4.1.25</ecNumber>
    </recommendedName>
    <alternativeName>
        <fullName evidence="8 10">Amylomaltase</fullName>
    </alternativeName>
    <alternativeName>
        <fullName evidence="9 10">Disproportionating enzyme</fullName>
    </alternativeName>
</protein>
<evidence type="ECO:0000256" key="1">
    <source>
        <dbReference type="ARBA" id="ARBA00000439"/>
    </source>
</evidence>
<evidence type="ECO:0000256" key="4">
    <source>
        <dbReference type="ARBA" id="ARBA00020295"/>
    </source>
</evidence>
<dbReference type="EC" id="2.4.1.25" evidence="3 10"/>
<dbReference type="Pfam" id="PF02446">
    <property type="entry name" value="Glyco_hydro_77"/>
    <property type="match status" value="1"/>
</dbReference>
<comment type="similarity">
    <text evidence="2 10">Belongs to the disproportionating enzyme family.</text>
</comment>
<dbReference type="GO" id="GO:0004134">
    <property type="term" value="F:4-alpha-glucanotransferase activity"/>
    <property type="evidence" value="ECO:0007669"/>
    <property type="project" value="UniProtKB-EC"/>
</dbReference>
<comment type="catalytic activity">
    <reaction evidence="1 10">
        <text>Transfers a segment of a (1-&gt;4)-alpha-D-glucan to a new position in an acceptor, which may be glucose or a (1-&gt;4)-alpha-D-glucan.</text>
        <dbReference type="EC" id="2.4.1.25"/>
    </reaction>
</comment>
<dbReference type="PANTHER" id="PTHR32438:SF5">
    <property type="entry name" value="4-ALPHA-GLUCANOTRANSFERASE DPE1, CHLOROPLASTIC_AMYLOPLASTIC"/>
    <property type="match status" value="1"/>
</dbReference>
<evidence type="ECO:0000256" key="10">
    <source>
        <dbReference type="RuleBase" id="RU361207"/>
    </source>
</evidence>
<feature type="domain" description="MalQ N-terminal beta-sandwich" evidence="11">
    <location>
        <begin position="68"/>
        <end position="169"/>
    </location>
</feature>
<keyword evidence="5 10" id="KW-0328">Glycosyltransferase</keyword>
<evidence type="ECO:0000256" key="6">
    <source>
        <dbReference type="ARBA" id="ARBA00022679"/>
    </source>
</evidence>
<dbReference type="EMBL" id="CP067420">
    <property type="protein sequence ID" value="QQP87309.1"/>
    <property type="molecule type" value="Genomic_DNA"/>
</dbReference>
<dbReference type="InterPro" id="IPR048458">
    <property type="entry name" value="MalQ_N"/>
</dbReference>
<evidence type="ECO:0000256" key="9">
    <source>
        <dbReference type="ARBA" id="ARBA00031501"/>
    </source>
</evidence>
<keyword evidence="13" id="KW-1185">Reference proteome</keyword>
<dbReference type="InterPro" id="IPR003385">
    <property type="entry name" value="Glyco_hydro_77"/>
</dbReference>
<dbReference type="SUPFAM" id="SSF51445">
    <property type="entry name" value="(Trans)glycosidases"/>
    <property type="match status" value="1"/>
</dbReference>
<evidence type="ECO:0000256" key="5">
    <source>
        <dbReference type="ARBA" id="ARBA00022676"/>
    </source>
</evidence>
<accession>A0ABX7AYY6</accession>
<name>A0ABX7AYY6_9PROT</name>
<dbReference type="Proteomes" id="UP000595197">
    <property type="component" value="Chromosome"/>
</dbReference>
<evidence type="ECO:0000256" key="8">
    <source>
        <dbReference type="ARBA" id="ARBA00031423"/>
    </source>
</evidence>
<sequence length="727" mass="80292">MKDGADLDRLAGLLGVEPFYHDIWGNRREIGPATKRDLVQAMGFPAGTPEEAADSLFRLRERDWRRMLRPVFVLGESDAVEIDFTVPDRTGPAGITWTLSEEFGDVHWGEQPLSGLPAIGEETFDDVRYTRHRLTLPEALPQGYHRLAIQLNVADSVVHEGAACVIVAPESCLSPDELAGGDGWSWGMGVQLYALRSAANWGIGDYADAGSAAEQAAAMGAGVLGLNPLHALFPADPNHNSPYSPSNRGFLNTLFIDVAGLPELAESPEARSLIESADFQAQLQAAREAPLVNYGAVADLKMPVLDLVFKSARESTGPRRDAFLLFQREMDEPLVRQSVFDALHEHFFKGEGKWAWQDWPEAYRDPRSEAVERFAEENADRVEFFQWLQFVADDQLADAAHRAHRAGMPIGFYRDLAVANHPGGAAAWSAQDVIVQGANVGSPPDMFSPDGQNWGLAPLSPLGLVETAYETFIQSLRANMRHAGAIRIDHVMALQHLFWIPSRPDHEGGAYVAYPMRDLVRIIALESRRNRCLVIGEDLGTVPEGFRPAMQKAGILSYRVLYFERGPDKGFIAPEHYPRDSLVSVTTHDLPTLKGWWNGHDIRIRAELGQYSEPGALDSELAERRTDRERLLSSMRWSGVVPQETGSETLTAELAGAIHGYLARTPGRILMVQVEDMVGEIDQPNLPGTVHQHPNWQRKLPVAIGTIPESPIARAIVQAIDREHGRG</sequence>
<dbReference type="Gene3D" id="3.20.20.80">
    <property type="entry name" value="Glycosidases"/>
    <property type="match status" value="1"/>
</dbReference>
<organism evidence="12 13">
    <name type="scientific">Skermanella cutis</name>
    <dbReference type="NCBI Taxonomy" id="2775420"/>
    <lineage>
        <taxon>Bacteria</taxon>
        <taxon>Pseudomonadati</taxon>
        <taxon>Pseudomonadota</taxon>
        <taxon>Alphaproteobacteria</taxon>
        <taxon>Rhodospirillales</taxon>
        <taxon>Azospirillaceae</taxon>
        <taxon>Skermanella</taxon>
    </lineage>
</organism>
<dbReference type="RefSeq" id="WP_201070018.1">
    <property type="nucleotide sequence ID" value="NZ_CP067420.1"/>
</dbReference>
<evidence type="ECO:0000313" key="12">
    <source>
        <dbReference type="EMBL" id="QQP87309.1"/>
    </source>
</evidence>
<evidence type="ECO:0000256" key="2">
    <source>
        <dbReference type="ARBA" id="ARBA00005684"/>
    </source>
</evidence>
<evidence type="ECO:0000256" key="3">
    <source>
        <dbReference type="ARBA" id="ARBA00012560"/>
    </source>
</evidence>
<dbReference type="InterPro" id="IPR017853">
    <property type="entry name" value="GH"/>
</dbReference>
<dbReference type="PANTHER" id="PTHR32438">
    <property type="entry name" value="4-ALPHA-GLUCANOTRANSFERASE DPE1, CHLOROPLASTIC/AMYLOPLASTIC"/>
    <property type="match status" value="1"/>
</dbReference>
<keyword evidence="7 10" id="KW-0119">Carbohydrate metabolism</keyword>
<evidence type="ECO:0000259" key="11">
    <source>
        <dbReference type="Pfam" id="PF21226"/>
    </source>
</evidence>
<dbReference type="Pfam" id="PF21226">
    <property type="entry name" value="MalQ_N"/>
    <property type="match status" value="1"/>
</dbReference>